<proteinExistence type="predicted"/>
<dbReference type="PANTHER" id="PTHR43877:SF2">
    <property type="entry name" value="AMINOALKYLPHOSPHONATE N-ACETYLTRANSFERASE-RELATED"/>
    <property type="match status" value="1"/>
</dbReference>
<evidence type="ECO:0000259" key="3">
    <source>
        <dbReference type="PROSITE" id="PS51186"/>
    </source>
</evidence>
<dbReference type="SUPFAM" id="SSF55729">
    <property type="entry name" value="Acyl-CoA N-acyltransferases (Nat)"/>
    <property type="match status" value="1"/>
</dbReference>
<dbReference type="CDD" id="cd04301">
    <property type="entry name" value="NAT_SF"/>
    <property type="match status" value="1"/>
</dbReference>
<evidence type="ECO:0000313" key="5">
    <source>
        <dbReference type="Proteomes" id="UP000264006"/>
    </source>
</evidence>
<name>A0A346XU77_9ACTN</name>
<dbReference type="InterPro" id="IPR016181">
    <property type="entry name" value="Acyl_CoA_acyltransferase"/>
</dbReference>
<keyword evidence="2" id="KW-0012">Acyltransferase</keyword>
<dbReference type="InterPro" id="IPR050832">
    <property type="entry name" value="Bact_Acetyltransf"/>
</dbReference>
<reference evidence="4 5" key="1">
    <citation type="submission" date="2018-09" db="EMBL/GenBank/DDBJ databases">
        <title>Complete genome sequence of Euzebya sp. DY32-46 isolated from seawater of Pacific Ocean.</title>
        <authorList>
            <person name="Xu L."/>
            <person name="Wu Y.-H."/>
            <person name="Xu X.-W."/>
        </authorList>
    </citation>
    <scope>NUCLEOTIDE SEQUENCE [LARGE SCALE GENOMIC DNA]</scope>
    <source>
        <strain evidence="4 5">DY32-46</strain>
    </source>
</reference>
<dbReference type="EMBL" id="CP031165">
    <property type="protein sequence ID" value="AXV05774.1"/>
    <property type="molecule type" value="Genomic_DNA"/>
</dbReference>
<gene>
    <name evidence="4" type="ORF">DVS28_a1073</name>
</gene>
<evidence type="ECO:0000256" key="2">
    <source>
        <dbReference type="ARBA" id="ARBA00023315"/>
    </source>
</evidence>
<dbReference type="GO" id="GO:0016747">
    <property type="term" value="F:acyltransferase activity, transferring groups other than amino-acyl groups"/>
    <property type="evidence" value="ECO:0007669"/>
    <property type="project" value="InterPro"/>
</dbReference>
<feature type="domain" description="N-acetyltransferase" evidence="3">
    <location>
        <begin position="4"/>
        <end position="163"/>
    </location>
</feature>
<organism evidence="4 5">
    <name type="scientific">Euzebya pacifica</name>
    <dbReference type="NCBI Taxonomy" id="1608957"/>
    <lineage>
        <taxon>Bacteria</taxon>
        <taxon>Bacillati</taxon>
        <taxon>Actinomycetota</taxon>
        <taxon>Nitriliruptoria</taxon>
        <taxon>Euzebyales</taxon>
    </lineage>
</organism>
<dbReference type="Gene3D" id="3.40.630.30">
    <property type="match status" value="1"/>
</dbReference>
<dbReference type="AlphaFoldDB" id="A0A346XU77"/>
<dbReference type="OrthoDB" id="4553064at2"/>
<evidence type="ECO:0000313" key="4">
    <source>
        <dbReference type="EMBL" id="AXV05774.1"/>
    </source>
</evidence>
<dbReference type="Proteomes" id="UP000264006">
    <property type="component" value="Chromosome"/>
</dbReference>
<dbReference type="InterPro" id="IPR000182">
    <property type="entry name" value="GNAT_dom"/>
</dbReference>
<accession>A0A346XU77</accession>
<sequence length="163" mass="17789">MADLSLLPIVDDDLPFVRAMLYEAAFWRGAADAPAIEEAMRQPSLAVYVDRWGRQGDRGVVARVSGKPVGAAWVRLFDEHSHGYGYVDDETPELSMAVVEDHRGRGIGRCLMAAMLAQARQDGVANVSLSVEPDNPARFLYESIGFVPEESVDGALTMVRALP</sequence>
<dbReference type="Pfam" id="PF00583">
    <property type="entry name" value="Acetyltransf_1"/>
    <property type="match status" value="1"/>
</dbReference>
<dbReference type="PROSITE" id="PS51186">
    <property type="entry name" value="GNAT"/>
    <property type="match status" value="1"/>
</dbReference>
<dbReference type="KEGG" id="euz:DVS28_a1073"/>
<protein>
    <submittedName>
        <fullName evidence="4">Histone acetyltransferase HPA2 and related acetyltransferase</fullName>
    </submittedName>
</protein>
<dbReference type="PANTHER" id="PTHR43877">
    <property type="entry name" value="AMINOALKYLPHOSPHONATE N-ACETYLTRANSFERASE-RELATED-RELATED"/>
    <property type="match status" value="1"/>
</dbReference>
<keyword evidence="1 4" id="KW-0808">Transferase</keyword>
<dbReference type="RefSeq" id="WP_114590526.1">
    <property type="nucleotide sequence ID" value="NZ_CP031165.1"/>
</dbReference>
<keyword evidence="5" id="KW-1185">Reference proteome</keyword>
<evidence type="ECO:0000256" key="1">
    <source>
        <dbReference type="ARBA" id="ARBA00022679"/>
    </source>
</evidence>